<comment type="caution">
    <text evidence="3">The sequence shown here is derived from an EMBL/GenBank/DDBJ whole genome shotgun (WGS) entry which is preliminary data.</text>
</comment>
<dbReference type="Pfam" id="PF03168">
    <property type="entry name" value="LEA_2"/>
    <property type="match status" value="1"/>
</dbReference>
<protein>
    <submittedName>
        <fullName evidence="3">Harpin-induced like protein 26</fullName>
    </submittedName>
</protein>
<evidence type="ECO:0000259" key="2">
    <source>
        <dbReference type="Pfam" id="PF03168"/>
    </source>
</evidence>
<sequence>MDNGRSDERNDPRERVYEIRRRKRSNPLSSCLIATAVLLVISASLVAVFFTLFRPKSPKIIVASIHLPQYTSNNGTLSFTFAQYSSVRNPNRAAFSHYDSTLELIYGGTRVGFMFIPAAEIDAGRTQYMEASFVVGEVKAGGGVVGLESRMKVRGNVRVLRFLTHHVEASVGCRIGLDSTNGPVLGFRC</sequence>
<dbReference type="Proteomes" id="UP000036987">
    <property type="component" value="Unassembled WGS sequence"/>
</dbReference>
<dbReference type="InterPro" id="IPR004864">
    <property type="entry name" value="LEA_2"/>
</dbReference>
<proteinExistence type="predicted"/>
<evidence type="ECO:0000313" key="4">
    <source>
        <dbReference type="Proteomes" id="UP000036987"/>
    </source>
</evidence>
<organism evidence="3 4">
    <name type="scientific">Zostera marina</name>
    <name type="common">Eelgrass</name>
    <dbReference type="NCBI Taxonomy" id="29655"/>
    <lineage>
        <taxon>Eukaryota</taxon>
        <taxon>Viridiplantae</taxon>
        <taxon>Streptophyta</taxon>
        <taxon>Embryophyta</taxon>
        <taxon>Tracheophyta</taxon>
        <taxon>Spermatophyta</taxon>
        <taxon>Magnoliopsida</taxon>
        <taxon>Liliopsida</taxon>
        <taxon>Zosteraceae</taxon>
        <taxon>Zostera</taxon>
    </lineage>
</organism>
<dbReference type="OrthoDB" id="685087at2759"/>
<gene>
    <name evidence="3" type="ORF">ZOSMA_313G00060</name>
</gene>
<keyword evidence="1" id="KW-0472">Membrane</keyword>
<keyword evidence="4" id="KW-1185">Reference proteome</keyword>
<evidence type="ECO:0000313" key="3">
    <source>
        <dbReference type="EMBL" id="KMZ65656.1"/>
    </source>
</evidence>
<evidence type="ECO:0000256" key="1">
    <source>
        <dbReference type="SAM" id="Phobius"/>
    </source>
</evidence>
<feature type="domain" description="Late embryogenesis abundant protein LEA-2 subgroup" evidence="2">
    <location>
        <begin position="86"/>
        <end position="171"/>
    </location>
</feature>
<dbReference type="AlphaFoldDB" id="A0A0K9P9M5"/>
<dbReference type="InterPro" id="IPR055301">
    <property type="entry name" value="Lea14-like_2"/>
</dbReference>
<dbReference type="PANTHER" id="PTHR31852">
    <property type="entry name" value="LATE EMBRYOGENESIS ABUNDANT (LEA) HYDROXYPROLINE-RICH GLYCOPROTEIN FAMILY"/>
    <property type="match status" value="1"/>
</dbReference>
<keyword evidence="1" id="KW-0812">Transmembrane</keyword>
<keyword evidence="1" id="KW-1133">Transmembrane helix</keyword>
<dbReference type="OMA" id="ASCICAT"/>
<feature type="transmembrane region" description="Helical" evidence="1">
    <location>
        <begin position="30"/>
        <end position="53"/>
    </location>
</feature>
<reference evidence="4" key="1">
    <citation type="journal article" date="2016" name="Nature">
        <title>The genome of the seagrass Zostera marina reveals angiosperm adaptation to the sea.</title>
        <authorList>
            <person name="Olsen J.L."/>
            <person name="Rouze P."/>
            <person name="Verhelst B."/>
            <person name="Lin Y.-C."/>
            <person name="Bayer T."/>
            <person name="Collen J."/>
            <person name="Dattolo E."/>
            <person name="De Paoli E."/>
            <person name="Dittami S."/>
            <person name="Maumus F."/>
            <person name="Michel G."/>
            <person name="Kersting A."/>
            <person name="Lauritano C."/>
            <person name="Lohaus R."/>
            <person name="Toepel M."/>
            <person name="Tonon T."/>
            <person name="Vanneste K."/>
            <person name="Amirebrahimi M."/>
            <person name="Brakel J."/>
            <person name="Bostroem C."/>
            <person name="Chovatia M."/>
            <person name="Grimwood J."/>
            <person name="Jenkins J.W."/>
            <person name="Jueterbock A."/>
            <person name="Mraz A."/>
            <person name="Stam W.T."/>
            <person name="Tice H."/>
            <person name="Bornberg-Bauer E."/>
            <person name="Green P.J."/>
            <person name="Pearson G.A."/>
            <person name="Procaccini G."/>
            <person name="Duarte C.M."/>
            <person name="Schmutz J."/>
            <person name="Reusch T.B.H."/>
            <person name="Van de Peer Y."/>
        </authorList>
    </citation>
    <scope>NUCLEOTIDE SEQUENCE [LARGE SCALE GENOMIC DNA]</scope>
    <source>
        <strain evidence="4">cv. Finnish</strain>
    </source>
</reference>
<name>A0A0K9P9M5_ZOSMR</name>
<accession>A0A0K9P9M5</accession>
<dbReference type="EMBL" id="LFYR01001020">
    <property type="protein sequence ID" value="KMZ65656.1"/>
    <property type="molecule type" value="Genomic_DNA"/>
</dbReference>
<dbReference type="STRING" id="29655.A0A0K9P9M5"/>